<evidence type="ECO:0000313" key="2">
    <source>
        <dbReference type="EMBL" id="WZC48003.1"/>
    </source>
</evidence>
<dbReference type="InterPro" id="IPR000073">
    <property type="entry name" value="AB_hydrolase_1"/>
</dbReference>
<dbReference type="RefSeq" id="WP_341366122.1">
    <property type="nucleotide sequence ID" value="NZ_CP150951.2"/>
</dbReference>
<dbReference type="Gene3D" id="3.40.50.1820">
    <property type="entry name" value="alpha/beta hydrolase"/>
    <property type="match status" value="1"/>
</dbReference>
<protein>
    <submittedName>
        <fullName evidence="2">Alpha/beta fold hydrolase</fullName>
    </submittedName>
</protein>
<name>A0ABZ2V0M2_9RHOB</name>
<feature type="domain" description="AB hydrolase-1" evidence="1">
    <location>
        <begin position="24"/>
        <end position="128"/>
    </location>
</feature>
<evidence type="ECO:0000259" key="1">
    <source>
        <dbReference type="Pfam" id="PF00561"/>
    </source>
</evidence>
<dbReference type="EMBL" id="CP150951">
    <property type="protein sequence ID" value="WZC48003.1"/>
    <property type="molecule type" value="Genomic_DNA"/>
</dbReference>
<gene>
    <name evidence="2" type="ORF">AABB29_14055</name>
</gene>
<keyword evidence="3" id="KW-1185">Reference proteome</keyword>
<reference evidence="3" key="1">
    <citation type="submission" date="2024-04" db="EMBL/GenBank/DDBJ databases">
        <title>Phylogenomic analyses of a clade within the roseobacter group suggest taxonomic reassignments of species of the genera Aestuariivita, Citreicella, Loktanella, Nautella, Pelagibaca, Ruegeria, Thalassobius, Thiobacimonas and Tropicibacter, and the proposal o.</title>
        <authorList>
            <person name="Jeon C.O."/>
        </authorList>
    </citation>
    <scope>NUCLEOTIDE SEQUENCE [LARGE SCALE GENOMIC DNA]</scope>
    <source>
        <strain evidence="3">BS5-3</strain>
    </source>
</reference>
<dbReference type="PANTHER" id="PTHR43798">
    <property type="entry name" value="MONOACYLGLYCEROL LIPASE"/>
    <property type="match status" value="1"/>
</dbReference>
<dbReference type="Proteomes" id="UP001440612">
    <property type="component" value="Chromosome"/>
</dbReference>
<dbReference type="Pfam" id="PF00561">
    <property type="entry name" value="Abhydrolase_1"/>
    <property type="match status" value="1"/>
</dbReference>
<sequence>MKSRDFPQYDGALRYHERDGAGRPLVMLHGLGCAASYEFPNVVQTAPLADRHVLMLDLYGFGYSDRPKAFGYSISDHAAALAAFVQALDLGSFDLFGHSMGGAVAIEAAHLLDGQVAHLILAESNLDPGIGLVSKTIAAGTEEAYCDQGHDRIIVMALETGNTAWAATLRASDPRAVYRGARSLVQGGQQSWRELLYAHGGKKSFFIGQNNLPDPNLDLLPAHGVETFVIPHAGHAMGLDNPAGLAEAIAQVAPWR</sequence>
<accession>A0ABZ2V0M2</accession>
<dbReference type="InterPro" id="IPR029058">
    <property type="entry name" value="AB_hydrolase_fold"/>
</dbReference>
<dbReference type="PRINTS" id="PR00111">
    <property type="entry name" value="ABHYDROLASE"/>
</dbReference>
<dbReference type="PANTHER" id="PTHR43798:SF28">
    <property type="entry name" value="AB HYDROLASE-1 DOMAIN-CONTAINING PROTEIN"/>
    <property type="match status" value="1"/>
</dbReference>
<dbReference type="GO" id="GO:0016787">
    <property type="term" value="F:hydrolase activity"/>
    <property type="evidence" value="ECO:0007669"/>
    <property type="project" value="UniProtKB-KW"/>
</dbReference>
<keyword evidence="2" id="KW-0378">Hydrolase</keyword>
<dbReference type="SUPFAM" id="SSF53474">
    <property type="entry name" value="alpha/beta-Hydrolases"/>
    <property type="match status" value="1"/>
</dbReference>
<dbReference type="InterPro" id="IPR050266">
    <property type="entry name" value="AB_hydrolase_sf"/>
</dbReference>
<organism evidence="2 3">
    <name type="scientific">Yoonia phaeophyticola</name>
    <dbReference type="NCBI Taxonomy" id="3137369"/>
    <lineage>
        <taxon>Bacteria</taxon>
        <taxon>Pseudomonadati</taxon>
        <taxon>Pseudomonadota</taxon>
        <taxon>Alphaproteobacteria</taxon>
        <taxon>Rhodobacterales</taxon>
        <taxon>Paracoccaceae</taxon>
        <taxon>Yoonia</taxon>
    </lineage>
</organism>
<evidence type="ECO:0000313" key="3">
    <source>
        <dbReference type="Proteomes" id="UP001440612"/>
    </source>
</evidence>
<proteinExistence type="predicted"/>